<evidence type="ECO:0000313" key="1">
    <source>
        <dbReference type="EMBL" id="OSD07786.1"/>
    </source>
</evidence>
<dbReference type="AlphaFoldDB" id="A0A1Y2J324"/>
<organism evidence="1 2">
    <name type="scientific">Trametes coccinea (strain BRFM310)</name>
    <name type="common">Pycnoporus coccineus</name>
    <dbReference type="NCBI Taxonomy" id="1353009"/>
    <lineage>
        <taxon>Eukaryota</taxon>
        <taxon>Fungi</taxon>
        <taxon>Dikarya</taxon>
        <taxon>Basidiomycota</taxon>
        <taxon>Agaricomycotina</taxon>
        <taxon>Agaricomycetes</taxon>
        <taxon>Polyporales</taxon>
        <taxon>Polyporaceae</taxon>
        <taxon>Trametes</taxon>
    </lineage>
</organism>
<evidence type="ECO:0000313" key="2">
    <source>
        <dbReference type="Proteomes" id="UP000193067"/>
    </source>
</evidence>
<sequence>MALTSESARCLFSTSTFARRAVDRRNPHRQGHIAPVASYRRVPSSPFPIVCAFGSPDEVRDQDFANVAIALLQSSSRGPPWEKARSRYRRARLRCASCIRVSPSTPASSPATLSTLVRRVPVCRATAERRRGFNAASARLTESDMAWVGSIVCCGCHDMFGAWPDVRRGAFLTRSPEGDPSSGVSSIFLVPFGCQGSYLERRVPSHSGARDLRVCLRCGMVRGSRRRGDLVRQKTRA</sequence>
<keyword evidence="2" id="KW-1185">Reference proteome</keyword>
<accession>A0A1Y2J324</accession>
<dbReference type="EMBL" id="KZ084087">
    <property type="protein sequence ID" value="OSD07786.1"/>
    <property type="molecule type" value="Genomic_DNA"/>
</dbReference>
<gene>
    <name evidence="1" type="ORF">PYCCODRAFT_350780</name>
</gene>
<reference evidence="1 2" key="1">
    <citation type="journal article" date="2015" name="Biotechnol. Biofuels">
        <title>Enhanced degradation of softwood versus hardwood by the white-rot fungus Pycnoporus coccineus.</title>
        <authorList>
            <person name="Couturier M."/>
            <person name="Navarro D."/>
            <person name="Chevret D."/>
            <person name="Henrissat B."/>
            <person name="Piumi F."/>
            <person name="Ruiz-Duenas F.J."/>
            <person name="Martinez A.T."/>
            <person name="Grigoriev I.V."/>
            <person name="Riley R."/>
            <person name="Lipzen A."/>
            <person name="Berrin J.G."/>
            <person name="Master E.R."/>
            <person name="Rosso M.N."/>
        </authorList>
    </citation>
    <scope>NUCLEOTIDE SEQUENCE [LARGE SCALE GENOMIC DNA]</scope>
    <source>
        <strain evidence="1 2">BRFM310</strain>
    </source>
</reference>
<protein>
    <submittedName>
        <fullName evidence="1">Uncharacterized protein</fullName>
    </submittedName>
</protein>
<dbReference type="Proteomes" id="UP000193067">
    <property type="component" value="Unassembled WGS sequence"/>
</dbReference>
<proteinExistence type="predicted"/>
<name>A0A1Y2J324_TRAC3</name>